<comment type="caution">
    <text evidence="1">The sequence shown here is derived from an EMBL/GenBank/DDBJ whole genome shotgun (WGS) entry which is preliminary data.</text>
</comment>
<dbReference type="Proteomes" id="UP001596147">
    <property type="component" value="Unassembled WGS sequence"/>
</dbReference>
<dbReference type="EMBL" id="JBHSMC010000003">
    <property type="protein sequence ID" value="MFC5464083.1"/>
    <property type="molecule type" value="Genomic_DNA"/>
</dbReference>
<proteinExistence type="predicted"/>
<keyword evidence="2" id="KW-1185">Reference proteome</keyword>
<evidence type="ECO:0000313" key="1">
    <source>
        <dbReference type="EMBL" id="MFC5464083.1"/>
    </source>
</evidence>
<dbReference type="RefSeq" id="WP_144923755.1">
    <property type="nucleotide sequence ID" value="NZ_JBHSMC010000003.1"/>
</dbReference>
<accession>A0ABW0LDY1</accession>
<evidence type="ECO:0000313" key="2">
    <source>
        <dbReference type="Proteomes" id="UP001596147"/>
    </source>
</evidence>
<reference evidence="2" key="1">
    <citation type="journal article" date="2019" name="Int. J. Syst. Evol. Microbiol.">
        <title>The Global Catalogue of Microorganisms (GCM) 10K type strain sequencing project: providing services to taxonomists for standard genome sequencing and annotation.</title>
        <authorList>
            <consortium name="The Broad Institute Genomics Platform"/>
            <consortium name="The Broad Institute Genome Sequencing Center for Infectious Disease"/>
            <person name="Wu L."/>
            <person name="Ma J."/>
        </authorList>
    </citation>
    <scope>NUCLEOTIDE SEQUENCE [LARGE SCALE GENOMIC DNA]</scope>
    <source>
        <strain evidence="2">CGMCC 1.12237</strain>
    </source>
</reference>
<name>A0ABW0LDY1_9BACI</name>
<organism evidence="1 2">
    <name type="scientific">Lederbergia graminis</name>
    <dbReference type="NCBI Taxonomy" id="735518"/>
    <lineage>
        <taxon>Bacteria</taxon>
        <taxon>Bacillati</taxon>
        <taxon>Bacillota</taxon>
        <taxon>Bacilli</taxon>
        <taxon>Bacillales</taxon>
        <taxon>Bacillaceae</taxon>
        <taxon>Lederbergia</taxon>
    </lineage>
</organism>
<sequence length="74" mass="8812">MWWIVGVMVCSVPIIAIITDHMRSSAQIKGQFIQDQLELERIKQQNYLLETEKMKLELERMQIESSKEDVYKIK</sequence>
<protein>
    <submittedName>
        <fullName evidence="1">Uncharacterized protein</fullName>
    </submittedName>
</protein>
<gene>
    <name evidence="1" type="ORF">ACFPM4_04850</name>
</gene>